<dbReference type="InterPro" id="IPR013216">
    <property type="entry name" value="Methyltransf_11"/>
</dbReference>
<dbReference type="SUPFAM" id="SSF53335">
    <property type="entry name" value="S-adenosyl-L-methionine-dependent methyltransferases"/>
    <property type="match status" value="1"/>
</dbReference>
<organism evidence="2 3">
    <name type="scientific">Thermonema lapsum</name>
    <dbReference type="NCBI Taxonomy" id="28195"/>
    <lineage>
        <taxon>Bacteria</taxon>
        <taxon>Pseudomonadati</taxon>
        <taxon>Bacteroidota</taxon>
        <taxon>Cytophagia</taxon>
        <taxon>Cytophagales</taxon>
        <taxon>Thermonemataceae</taxon>
        <taxon>Thermonema</taxon>
    </lineage>
</organism>
<keyword evidence="2" id="KW-0489">Methyltransferase</keyword>
<dbReference type="PANTHER" id="PTHR43861:SF1">
    <property type="entry name" value="TRANS-ACONITATE 2-METHYLTRANSFERASE"/>
    <property type="match status" value="1"/>
</dbReference>
<evidence type="ECO:0000259" key="1">
    <source>
        <dbReference type="Pfam" id="PF08241"/>
    </source>
</evidence>
<evidence type="ECO:0000313" key="2">
    <source>
        <dbReference type="EMBL" id="NIK72950.1"/>
    </source>
</evidence>
<accession>A0A846MNG1</accession>
<dbReference type="Pfam" id="PF08241">
    <property type="entry name" value="Methyltransf_11"/>
    <property type="match status" value="1"/>
</dbReference>
<name>A0A846MNG1_9BACT</name>
<sequence>MKALIRWSLRFIPRPWLQRAVPAIFPILAVWYRGKRYECPICQSRWRKMLPYGRVQMRANALCPKCQSLERHRLIWLYLQRKTDFFSAPHKVLHIAPEVCFVERFKQLPQLKYYTADLESPWADIKMDIRRMPLEDNSFDIIFCNHVLEHIDDEQQALRELYRVLRPGGWALLQVPINYELEHTFEDPSIESPEAREKYYGQNDHVRQYGRDYAQRLEKAGFRVKADAFVKTLPPDEVRRFALPANEILYIAVKP</sequence>
<dbReference type="CDD" id="cd02440">
    <property type="entry name" value="AdoMet_MTases"/>
    <property type="match status" value="1"/>
</dbReference>
<dbReference type="GO" id="GO:0008757">
    <property type="term" value="F:S-adenosylmethionine-dependent methyltransferase activity"/>
    <property type="evidence" value="ECO:0007669"/>
    <property type="project" value="InterPro"/>
</dbReference>
<evidence type="ECO:0000313" key="3">
    <source>
        <dbReference type="Proteomes" id="UP000537126"/>
    </source>
</evidence>
<gene>
    <name evidence="2" type="ORF">FHS56_000436</name>
</gene>
<dbReference type="Gene3D" id="3.40.50.150">
    <property type="entry name" value="Vaccinia Virus protein VP39"/>
    <property type="match status" value="1"/>
</dbReference>
<dbReference type="AlphaFoldDB" id="A0A846MNG1"/>
<feature type="domain" description="Methyltransferase type 11" evidence="1">
    <location>
        <begin position="125"/>
        <end position="172"/>
    </location>
</feature>
<keyword evidence="3" id="KW-1185">Reference proteome</keyword>
<protein>
    <submittedName>
        <fullName evidence="2">SAM-dependent methyltransferase</fullName>
    </submittedName>
</protein>
<dbReference type="Proteomes" id="UP000537126">
    <property type="component" value="Unassembled WGS sequence"/>
</dbReference>
<proteinExistence type="predicted"/>
<dbReference type="InterPro" id="IPR029063">
    <property type="entry name" value="SAM-dependent_MTases_sf"/>
</dbReference>
<comment type="caution">
    <text evidence="2">The sequence shown here is derived from an EMBL/GenBank/DDBJ whole genome shotgun (WGS) entry which is preliminary data.</text>
</comment>
<dbReference type="EMBL" id="JAASRN010000001">
    <property type="protein sequence ID" value="NIK72950.1"/>
    <property type="molecule type" value="Genomic_DNA"/>
</dbReference>
<dbReference type="GO" id="GO:0032259">
    <property type="term" value="P:methylation"/>
    <property type="evidence" value="ECO:0007669"/>
    <property type="project" value="UniProtKB-KW"/>
</dbReference>
<dbReference type="PANTHER" id="PTHR43861">
    <property type="entry name" value="TRANS-ACONITATE 2-METHYLTRANSFERASE-RELATED"/>
    <property type="match status" value="1"/>
</dbReference>
<dbReference type="RefSeq" id="WP_166918237.1">
    <property type="nucleotide sequence ID" value="NZ_JAASRN010000001.1"/>
</dbReference>
<keyword evidence="2" id="KW-0808">Transferase</keyword>
<reference evidence="2 3" key="1">
    <citation type="submission" date="2020-03" db="EMBL/GenBank/DDBJ databases">
        <title>Genomic Encyclopedia of Type Strains, Phase IV (KMG-IV): sequencing the most valuable type-strain genomes for metagenomic binning, comparative biology and taxonomic classification.</title>
        <authorList>
            <person name="Goeker M."/>
        </authorList>
    </citation>
    <scope>NUCLEOTIDE SEQUENCE [LARGE SCALE GENOMIC DNA]</scope>
    <source>
        <strain evidence="2 3">DSM 5718</strain>
    </source>
</reference>